<feature type="compositionally biased region" description="Basic and acidic residues" evidence="1">
    <location>
        <begin position="76"/>
        <end position="93"/>
    </location>
</feature>
<protein>
    <submittedName>
        <fullName evidence="2">Uncharacterized protein</fullName>
    </submittedName>
</protein>
<feature type="region of interest" description="Disordered" evidence="1">
    <location>
        <begin position="218"/>
        <end position="248"/>
    </location>
</feature>
<name>A0A284R5Y4_ARMOS</name>
<feature type="compositionally biased region" description="Acidic residues" evidence="1">
    <location>
        <begin position="42"/>
        <end position="59"/>
    </location>
</feature>
<sequence length="315" mass="35497">MARMHPEFLLCENGWKADQMAIDNYSQWYKVHGETMQNESRDSDDGEDGEDEDEGEDEIQDKNNAQAQDRNEDNDENRNRDKDQNDLEDHAHSDFAMGIDDEETLDLTLSDAQYDEDLGLDDLDVNLPWHRNRKRGGGPSSTSDVSLSLFIWSYLRISYAQVVNPLLGLHISVPETPPPILRTRTISRAPASDSGDIDKALLPSIDQQPIDITGGMGSMPPPTNVASPKRNHQPAPIESNGEPEKRWQRKERVPYAVPVTREGPKARCGKAWLIENPGGFSDDFEVYWKGLSDEAKQVYQKVLNKPGKKTKLPKS</sequence>
<keyword evidence="3" id="KW-1185">Reference proteome</keyword>
<evidence type="ECO:0000256" key="1">
    <source>
        <dbReference type="SAM" id="MobiDB-lite"/>
    </source>
</evidence>
<evidence type="ECO:0000313" key="3">
    <source>
        <dbReference type="Proteomes" id="UP000219338"/>
    </source>
</evidence>
<proteinExistence type="predicted"/>
<reference evidence="3" key="1">
    <citation type="journal article" date="2017" name="Nat. Ecol. Evol.">
        <title>Genome expansion and lineage-specific genetic innovations in the forest pathogenic fungi Armillaria.</title>
        <authorList>
            <person name="Sipos G."/>
            <person name="Prasanna A.N."/>
            <person name="Walter M.C."/>
            <person name="O'Connor E."/>
            <person name="Balint B."/>
            <person name="Krizsan K."/>
            <person name="Kiss B."/>
            <person name="Hess J."/>
            <person name="Varga T."/>
            <person name="Slot J."/>
            <person name="Riley R."/>
            <person name="Boka B."/>
            <person name="Rigling D."/>
            <person name="Barry K."/>
            <person name="Lee J."/>
            <person name="Mihaltcheva S."/>
            <person name="LaButti K."/>
            <person name="Lipzen A."/>
            <person name="Waldron R."/>
            <person name="Moloney N.M."/>
            <person name="Sperisen C."/>
            <person name="Kredics L."/>
            <person name="Vagvoelgyi C."/>
            <person name="Patrignani A."/>
            <person name="Fitzpatrick D."/>
            <person name="Nagy I."/>
            <person name="Doyle S."/>
            <person name="Anderson J.B."/>
            <person name="Grigoriev I.V."/>
            <person name="Gueldener U."/>
            <person name="Muensterkoetter M."/>
            <person name="Nagy L.G."/>
        </authorList>
    </citation>
    <scope>NUCLEOTIDE SEQUENCE [LARGE SCALE GENOMIC DNA]</scope>
    <source>
        <strain evidence="3">C18/9</strain>
    </source>
</reference>
<gene>
    <name evidence="2" type="ORF">ARMOST_07488</name>
</gene>
<dbReference type="Proteomes" id="UP000219338">
    <property type="component" value="Unassembled WGS sequence"/>
</dbReference>
<dbReference type="EMBL" id="FUEG01000004">
    <property type="protein sequence ID" value="SJL04128.1"/>
    <property type="molecule type" value="Genomic_DNA"/>
</dbReference>
<dbReference type="OrthoDB" id="2683950at2759"/>
<feature type="region of interest" description="Disordered" evidence="1">
    <location>
        <begin position="33"/>
        <end position="99"/>
    </location>
</feature>
<dbReference type="AlphaFoldDB" id="A0A284R5Y4"/>
<accession>A0A284R5Y4</accession>
<evidence type="ECO:0000313" key="2">
    <source>
        <dbReference type="EMBL" id="SJL04128.1"/>
    </source>
</evidence>
<organism evidence="2 3">
    <name type="scientific">Armillaria ostoyae</name>
    <name type="common">Armillaria root rot fungus</name>
    <dbReference type="NCBI Taxonomy" id="47428"/>
    <lineage>
        <taxon>Eukaryota</taxon>
        <taxon>Fungi</taxon>
        <taxon>Dikarya</taxon>
        <taxon>Basidiomycota</taxon>
        <taxon>Agaricomycotina</taxon>
        <taxon>Agaricomycetes</taxon>
        <taxon>Agaricomycetidae</taxon>
        <taxon>Agaricales</taxon>
        <taxon>Marasmiineae</taxon>
        <taxon>Physalacriaceae</taxon>
        <taxon>Armillaria</taxon>
    </lineage>
</organism>